<dbReference type="OrthoDB" id="582586at2"/>
<dbReference type="InterPro" id="IPR032710">
    <property type="entry name" value="NTF2-like_dom_sf"/>
</dbReference>
<keyword evidence="3" id="KW-1185">Reference proteome</keyword>
<dbReference type="Proteomes" id="UP000184212">
    <property type="component" value="Unassembled WGS sequence"/>
</dbReference>
<dbReference type="InterPro" id="IPR027843">
    <property type="entry name" value="DUF4440"/>
</dbReference>
<dbReference type="NCBIfam" id="TIGR02246">
    <property type="entry name" value="SgcJ/EcaC family oxidoreductase"/>
    <property type="match status" value="1"/>
</dbReference>
<evidence type="ECO:0000313" key="3">
    <source>
        <dbReference type="Proteomes" id="UP000184212"/>
    </source>
</evidence>
<dbReference type="InterPro" id="IPR011944">
    <property type="entry name" value="Steroid_delta5-4_isomerase"/>
</dbReference>
<proteinExistence type="predicted"/>
<dbReference type="Gene3D" id="3.10.450.50">
    <property type="match status" value="1"/>
</dbReference>
<dbReference type="SUPFAM" id="SSF54427">
    <property type="entry name" value="NTF2-like"/>
    <property type="match status" value="1"/>
</dbReference>
<sequence length="188" mass="21731">MSPLYYAQASALRYLYPKQSVMKKIITTTALLLFINGLSLAQDRVKDEAAIHKQVDAMIYSWNHHNYDDLKNYTTEDTDWVNAPGMWWKGREESRYAHQVYHETLFKESVIEKKSVAIRFITKDVAIAHLYWHFSAFTAPDGEKPASDCIATVVYVNQNGKWLMTAAQNVAIDQNVQQYDPVKQMPKH</sequence>
<dbReference type="STRING" id="947013.SAMN04488109_6089"/>
<name>A0A1M5WX27_9BACT</name>
<protein>
    <recommendedName>
        <fullName evidence="1">DUF4440 domain-containing protein</fullName>
    </recommendedName>
</protein>
<dbReference type="AlphaFoldDB" id="A0A1M5WX27"/>
<feature type="domain" description="DUF4440" evidence="1">
    <location>
        <begin position="51"/>
        <end position="164"/>
    </location>
</feature>
<gene>
    <name evidence="2" type="ORF">SAMN04488109_6089</name>
</gene>
<accession>A0A1M5WX27</accession>
<reference evidence="2 3" key="1">
    <citation type="submission" date="2016-11" db="EMBL/GenBank/DDBJ databases">
        <authorList>
            <person name="Jaros S."/>
            <person name="Januszkiewicz K."/>
            <person name="Wedrychowicz H."/>
        </authorList>
    </citation>
    <scope>NUCLEOTIDE SEQUENCE [LARGE SCALE GENOMIC DNA]</scope>
    <source>
        <strain evidence="2 3">DSM 24574</strain>
    </source>
</reference>
<organism evidence="2 3">
    <name type="scientific">Chryseolinea serpens</name>
    <dbReference type="NCBI Taxonomy" id="947013"/>
    <lineage>
        <taxon>Bacteria</taxon>
        <taxon>Pseudomonadati</taxon>
        <taxon>Bacteroidota</taxon>
        <taxon>Cytophagia</taxon>
        <taxon>Cytophagales</taxon>
        <taxon>Fulvivirgaceae</taxon>
        <taxon>Chryseolinea</taxon>
    </lineage>
</organism>
<evidence type="ECO:0000259" key="1">
    <source>
        <dbReference type="Pfam" id="PF14534"/>
    </source>
</evidence>
<evidence type="ECO:0000313" key="2">
    <source>
        <dbReference type="EMBL" id="SHH91878.1"/>
    </source>
</evidence>
<dbReference type="Pfam" id="PF14534">
    <property type="entry name" value="DUF4440"/>
    <property type="match status" value="1"/>
</dbReference>
<dbReference type="EMBL" id="FQWQ01000005">
    <property type="protein sequence ID" value="SHH91878.1"/>
    <property type="molecule type" value="Genomic_DNA"/>
</dbReference>